<name>A0AAV3RHI6_LITER</name>
<evidence type="ECO:0000313" key="2">
    <source>
        <dbReference type="EMBL" id="GAA0175314.1"/>
    </source>
</evidence>
<gene>
    <name evidence="2" type="ORF">LIER_28506</name>
</gene>
<proteinExistence type="predicted"/>
<dbReference type="EMBL" id="BAABME010009523">
    <property type="protein sequence ID" value="GAA0175314.1"/>
    <property type="molecule type" value="Genomic_DNA"/>
</dbReference>
<dbReference type="AlphaFoldDB" id="A0AAV3RHI6"/>
<accession>A0AAV3RHI6</accession>
<sequence length="84" mass="9332">MYQLQRNRYYIAKGQPPLPSQQVKDDGGEAESREEAAVSERASEREIERDKGGVYVYGRGGFHIGVDVCSGGGAAGRLRWLWCI</sequence>
<reference evidence="2 3" key="1">
    <citation type="submission" date="2024-01" db="EMBL/GenBank/DDBJ databases">
        <title>The complete chloroplast genome sequence of Lithospermum erythrorhizon: insights into the phylogenetic relationship among Boraginaceae species and the maternal lineages of purple gromwells.</title>
        <authorList>
            <person name="Okada T."/>
            <person name="Watanabe K."/>
        </authorList>
    </citation>
    <scope>NUCLEOTIDE SEQUENCE [LARGE SCALE GENOMIC DNA]</scope>
</reference>
<feature type="region of interest" description="Disordered" evidence="1">
    <location>
        <begin position="13"/>
        <end position="45"/>
    </location>
</feature>
<organism evidence="2 3">
    <name type="scientific">Lithospermum erythrorhizon</name>
    <name type="common">Purple gromwell</name>
    <name type="synonym">Lithospermum officinale var. erythrorhizon</name>
    <dbReference type="NCBI Taxonomy" id="34254"/>
    <lineage>
        <taxon>Eukaryota</taxon>
        <taxon>Viridiplantae</taxon>
        <taxon>Streptophyta</taxon>
        <taxon>Embryophyta</taxon>
        <taxon>Tracheophyta</taxon>
        <taxon>Spermatophyta</taxon>
        <taxon>Magnoliopsida</taxon>
        <taxon>eudicotyledons</taxon>
        <taxon>Gunneridae</taxon>
        <taxon>Pentapetalae</taxon>
        <taxon>asterids</taxon>
        <taxon>lamiids</taxon>
        <taxon>Boraginales</taxon>
        <taxon>Boraginaceae</taxon>
        <taxon>Boraginoideae</taxon>
        <taxon>Lithospermeae</taxon>
        <taxon>Lithospermum</taxon>
    </lineage>
</organism>
<evidence type="ECO:0000256" key="1">
    <source>
        <dbReference type="SAM" id="MobiDB-lite"/>
    </source>
</evidence>
<feature type="compositionally biased region" description="Basic and acidic residues" evidence="1">
    <location>
        <begin position="23"/>
        <end position="45"/>
    </location>
</feature>
<keyword evidence="3" id="KW-1185">Reference proteome</keyword>
<evidence type="ECO:0000313" key="3">
    <source>
        <dbReference type="Proteomes" id="UP001454036"/>
    </source>
</evidence>
<dbReference type="Proteomes" id="UP001454036">
    <property type="component" value="Unassembled WGS sequence"/>
</dbReference>
<protein>
    <submittedName>
        <fullName evidence="2">Uncharacterized protein</fullName>
    </submittedName>
</protein>
<comment type="caution">
    <text evidence="2">The sequence shown here is derived from an EMBL/GenBank/DDBJ whole genome shotgun (WGS) entry which is preliminary data.</text>
</comment>